<accession>A0A8B6ECQ1</accession>
<keyword evidence="3" id="KW-1185">Reference proteome</keyword>
<proteinExistence type="predicted"/>
<protein>
    <submittedName>
        <fullName evidence="2">Uncharacterized protein</fullName>
    </submittedName>
</protein>
<feature type="chain" id="PRO_5032850991" evidence="1">
    <location>
        <begin position="18"/>
        <end position="112"/>
    </location>
</feature>
<sequence>MQKFIILSAVCFMLCTSFPLTQWSTQCSFPHDCTTTAPCCRDANGNALPRVGFGYIGNQLSGTCSSTLGEQGASCSSSCGCKSGLTCYVPTSGGCCPPAKCYDSVWVEQQQL</sequence>
<name>A0A8B6ECQ1_MYTGA</name>
<comment type="caution">
    <text evidence="2">The sequence shown here is derived from an EMBL/GenBank/DDBJ whole genome shotgun (WGS) entry which is preliminary data.</text>
</comment>
<evidence type="ECO:0000313" key="2">
    <source>
        <dbReference type="EMBL" id="VDI32123.1"/>
    </source>
</evidence>
<dbReference type="AlphaFoldDB" id="A0A8B6ECQ1"/>
<dbReference type="EMBL" id="UYJE01004880">
    <property type="protein sequence ID" value="VDI32123.1"/>
    <property type="molecule type" value="Genomic_DNA"/>
</dbReference>
<dbReference type="OrthoDB" id="6137666at2759"/>
<feature type="signal peptide" evidence="1">
    <location>
        <begin position="1"/>
        <end position="17"/>
    </location>
</feature>
<gene>
    <name evidence="2" type="ORF">MGAL_10B025687</name>
</gene>
<keyword evidence="1" id="KW-0732">Signal</keyword>
<dbReference type="Proteomes" id="UP000596742">
    <property type="component" value="Unassembled WGS sequence"/>
</dbReference>
<reference evidence="2" key="1">
    <citation type="submission" date="2018-11" db="EMBL/GenBank/DDBJ databases">
        <authorList>
            <person name="Alioto T."/>
            <person name="Alioto T."/>
        </authorList>
    </citation>
    <scope>NUCLEOTIDE SEQUENCE</scope>
</reference>
<organism evidence="2 3">
    <name type="scientific">Mytilus galloprovincialis</name>
    <name type="common">Mediterranean mussel</name>
    <dbReference type="NCBI Taxonomy" id="29158"/>
    <lineage>
        <taxon>Eukaryota</taxon>
        <taxon>Metazoa</taxon>
        <taxon>Spiralia</taxon>
        <taxon>Lophotrochozoa</taxon>
        <taxon>Mollusca</taxon>
        <taxon>Bivalvia</taxon>
        <taxon>Autobranchia</taxon>
        <taxon>Pteriomorphia</taxon>
        <taxon>Mytilida</taxon>
        <taxon>Mytiloidea</taxon>
        <taxon>Mytilidae</taxon>
        <taxon>Mytilinae</taxon>
        <taxon>Mytilus</taxon>
    </lineage>
</organism>
<evidence type="ECO:0000256" key="1">
    <source>
        <dbReference type="SAM" id="SignalP"/>
    </source>
</evidence>
<evidence type="ECO:0000313" key="3">
    <source>
        <dbReference type="Proteomes" id="UP000596742"/>
    </source>
</evidence>